<dbReference type="AlphaFoldDB" id="D1C7X3"/>
<organism evidence="1 2">
    <name type="scientific">Sphaerobacter thermophilus (strain ATCC 49802 / DSM 20745 / KCCM 41009 / NCIMB 13125 / S 6022)</name>
    <dbReference type="NCBI Taxonomy" id="479434"/>
    <lineage>
        <taxon>Bacteria</taxon>
        <taxon>Pseudomonadati</taxon>
        <taxon>Thermomicrobiota</taxon>
        <taxon>Thermomicrobia</taxon>
        <taxon>Sphaerobacterales</taxon>
        <taxon>Sphaerobacterineae</taxon>
        <taxon>Sphaerobacteraceae</taxon>
        <taxon>Sphaerobacter</taxon>
    </lineage>
</organism>
<dbReference type="RefSeq" id="WP_012872885.1">
    <property type="nucleotide sequence ID" value="NC_013523.1"/>
</dbReference>
<accession>D1C7X3</accession>
<evidence type="ECO:0000313" key="2">
    <source>
        <dbReference type="Proteomes" id="UP000002027"/>
    </source>
</evidence>
<sequence>MSDSPLTCSCSPEQGVRCPEGQRLYDSARELHFRALRDPLSLRAYREAWAAYLAHVSARRAQSEPEPDPSLSPKAVAWLRFHRWLYQRGYYADDASAA</sequence>
<dbReference type="HOGENOM" id="CLU_2332223_0_0_0"/>
<dbReference type="KEGG" id="sti:Sthe_2429"/>
<dbReference type="EMBL" id="CP001823">
    <property type="protein sequence ID" value="ACZ39844.1"/>
    <property type="molecule type" value="Genomic_DNA"/>
</dbReference>
<proteinExistence type="predicted"/>
<evidence type="ECO:0000313" key="1">
    <source>
        <dbReference type="EMBL" id="ACZ39844.1"/>
    </source>
</evidence>
<dbReference type="Proteomes" id="UP000002027">
    <property type="component" value="Chromosome 1"/>
</dbReference>
<reference evidence="2" key="1">
    <citation type="submission" date="2009-11" db="EMBL/GenBank/DDBJ databases">
        <title>The complete chromosome 1 of Sphaerobacter thermophilus DSM 20745.</title>
        <authorList>
            <person name="Lucas S."/>
            <person name="Copeland A."/>
            <person name="Lapidus A."/>
            <person name="Glavina del Rio T."/>
            <person name="Dalin E."/>
            <person name="Tice H."/>
            <person name="Bruce D."/>
            <person name="Goodwin L."/>
            <person name="Pitluck S."/>
            <person name="Kyrpides N."/>
            <person name="Mavromatis K."/>
            <person name="Ivanova N."/>
            <person name="Mikhailova N."/>
            <person name="LaButti K.M."/>
            <person name="Clum A."/>
            <person name="Sun H.I."/>
            <person name="Brettin T."/>
            <person name="Detter J.C."/>
            <person name="Han C."/>
            <person name="Larimer F."/>
            <person name="Land M."/>
            <person name="Hauser L."/>
            <person name="Markowitz V."/>
            <person name="Cheng J.F."/>
            <person name="Hugenholtz P."/>
            <person name="Woyke T."/>
            <person name="Wu D."/>
            <person name="Steenblock K."/>
            <person name="Schneider S."/>
            <person name="Pukall R."/>
            <person name="Goeker M."/>
            <person name="Klenk H.P."/>
            <person name="Eisen J.A."/>
        </authorList>
    </citation>
    <scope>NUCLEOTIDE SEQUENCE [LARGE SCALE GENOMIC DNA]</scope>
    <source>
        <strain evidence="2">ATCC 49802 / DSM 20745 / S 6022</strain>
    </source>
</reference>
<name>D1C7X3_SPHTD</name>
<reference evidence="1 2" key="2">
    <citation type="journal article" date="2010" name="Stand. Genomic Sci.">
        <title>Complete genome sequence of Desulfohalobium retbaense type strain (HR(100)).</title>
        <authorList>
            <person name="Spring S."/>
            <person name="Nolan M."/>
            <person name="Lapidus A."/>
            <person name="Glavina Del Rio T."/>
            <person name="Copeland A."/>
            <person name="Tice H."/>
            <person name="Cheng J.F."/>
            <person name="Lucas S."/>
            <person name="Land M."/>
            <person name="Chen F."/>
            <person name="Bruce D."/>
            <person name="Goodwin L."/>
            <person name="Pitluck S."/>
            <person name="Ivanova N."/>
            <person name="Mavromatis K."/>
            <person name="Mikhailova N."/>
            <person name="Pati A."/>
            <person name="Chen A."/>
            <person name="Palaniappan K."/>
            <person name="Hauser L."/>
            <person name="Chang Y.J."/>
            <person name="Jeffries C.D."/>
            <person name="Munk C."/>
            <person name="Kiss H."/>
            <person name="Chain P."/>
            <person name="Han C."/>
            <person name="Brettin T."/>
            <person name="Detter J.C."/>
            <person name="Schuler E."/>
            <person name="Goker M."/>
            <person name="Rohde M."/>
            <person name="Bristow J."/>
            <person name="Eisen J.A."/>
            <person name="Markowitz V."/>
            <person name="Hugenholtz P."/>
            <person name="Kyrpides N.C."/>
            <person name="Klenk H.P."/>
        </authorList>
    </citation>
    <scope>NUCLEOTIDE SEQUENCE [LARGE SCALE GENOMIC DNA]</scope>
    <source>
        <strain evidence="2">ATCC 49802 / DSM 20745 / S 6022</strain>
    </source>
</reference>
<dbReference type="InParanoid" id="D1C7X3"/>
<protein>
    <submittedName>
        <fullName evidence="1">Uncharacterized protein</fullName>
    </submittedName>
</protein>
<keyword evidence="2" id="KW-1185">Reference proteome</keyword>
<gene>
    <name evidence="1" type="ordered locus">Sthe_2429</name>
</gene>